<dbReference type="PROSITE" id="PS50011">
    <property type="entry name" value="PROTEIN_KINASE_DOM"/>
    <property type="match status" value="1"/>
</dbReference>
<evidence type="ECO:0000256" key="10">
    <source>
        <dbReference type="ARBA" id="ARBA00048367"/>
    </source>
</evidence>
<comment type="caution">
    <text evidence="17">The sequence shown here is derived from an EMBL/GenBank/DDBJ whole genome shotgun (WGS) entry which is preliminary data.</text>
</comment>
<feature type="compositionally biased region" description="Polar residues" evidence="14">
    <location>
        <begin position="1356"/>
        <end position="1366"/>
    </location>
</feature>
<feature type="compositionally biased region" description="Polar residues" evidence="14">
    <location>
        <begin position="2114"/>
        <end position="2129"/>
    </location>
</feature>
<dbReference type="Pfam" id="PF00704">
    <property type="entry name" value="Glyco_hydro_18"/>
    <property type="match status" value="1"/>
</dbReference>
<feature type="compositionally biased region" description="Basic and acidic residues" evidence="14">
    <location>
        <begin position="903"/>
        <end position="922"/>
    </location>
</feature>
<accession>A0A150GKF8</accession>
<protein>
    <recommendedName>
        <fullName evidence="1">cyclin-dependent kinase</fullName>
        <ecNumber evidence="1">2.7.11.22</ecNumber>
    </recommendedName>
</protein>
<evidence type="ECO:0000256" key="9">
    <source>
        <dbReference type="ARBA" id="ARBA00047811"/>
    </source>
</evidence>
<evidence type="ECO:0000256" key="4">
    <source>
        <dbReference type="ARBA" id="ARBA00022741"/>
    </source>
</evidence>
<feature type="region of interest" description="Disordered" evidence="14">
    <location>
        <begin position="1947"/>
        <end position="2133"/>
    </location>
</feature>
<dbReference type="GO" id="GO:0004693">
    <property type="term" value="F:cyclin-dependent protein serine/threonine kinase activity"/>
    <property type="evidence" value="ECO:0007669"/>
    <property type="project" value="UniProtKB-EC"/>
</dbReference>
<dbReference type="FunFam" id="3.10.50.10:FF:000006">
    <property type="entry name" value="Chitobiase, di-N-acetyl"/>
    <property type="match status" value="1"/>
</dbReference>
<feature type="region of interest" description="Disordered" evidence="14">
    <location>
        <begin position="1217"/>
        <end position="1294"/>
    </location>
</feature>
<keyword evidence="8 12" id="KW-0326">Glycosidase</keyword>
<feature type="compositionally biased region" description="Polar residues" evidence="14">
    <location>
        <begin position="2065"/>
        <end position="2075"/>
    </location>
</feature>
<evidence type="ECO:0000256" key="11">
    <source>
        <dbReference type="PROSITE-ProRule" id="PRU10141"/>
    </source>
</evidence>
<dbReference type="InterPro" id="IPR011009">
    <property type="entry name" value="Kinase-like_dom_sf"/>
</dbReference>
<evidence type="ECO:0000256" key="8">
    <source>
        <dbReference type="ARBA" id="ARBA00023295"/>
    </source>
</evidence>
<feature type="compositionally biased region" description="Low complexity" evidence="14">
    <location>
        <begin position="2019"/>
        <end position="2034"/>
    </location>
</feature>
<keyword evidence="2" id="KW-0723">Serine/threonine-protein kinase</keyword>
<feature type="region of interest" description="Disordered" evidence="14">
    <location>
        <begin position="134"/>
        <end position="176"/>
    </location>
</feature>
<dbReference type="InterPro" id="IPR011583">
    <property type="entry name" value="Chitinase_II/V-like_cat"/>
</dbReference>
<dbReference type="Gene3D" id="3.20.20.80">
    <property type="entry name" value="Glycosidases"/>
    <property type="match status" value="1"/>
</dbReference>
<dbReference type="InterPro" id="IPR001579">
    <property type="entry name" value="Glyco_hydro_18_chit_AS"/>
</dbReference>
<keyword evidence="5" id="KW-0418">Kinase</keyword>
<feature type="compositionally biased region" description="Low complexity" evidence="14">
    <location>
        <begin position="1392"/>
        <end position="1402"/>
    </location>
</feature>
<evidence type="ECO:0000313" key="17">
    <source>
        <dbReference type="EMBL" id="KXZ50271.1"/>
    </source>
</evidence>
<evidence type="ECO:0000313" key="18">
    <source>
        <dbReference type="Proteomes" id="UP000075714"/>
    </source>
</evidence>
<evidence type="ECO:0000256" key="3">
    <source>
        <dbReference type="ARBA" id="ARBA00022679"/>
    </source>
</evidence>
<feature type="domain" description="GH18" evidence="16">
    <location>
        <begin position="104"/>
        <end position="478"/>
    </location>
</feature>
<comment type="catalytic activity">
    <reaction evidence="9">
        <text>L-threonyl-[protein] + ATP = O-phospho-L-threonyl-[protein] + ADP + H(+)</text>
        <dbReference type="Rhea" id="RHEA:46608"/>
        <dbReference type="Rhea" id="RHEA-COMP:11060"/>
        <dbReference type="Rhea" id="RHEA-COMP:11605"/>
        <dbReference type="ChEBI" id="CHEBI:15378"/>
        <dbReference type="ChEBI" id="CHEBI:30013"/>
        <dbReference type="ChEBI" id="CHEBI:30616"/>
        <dbReference type="ChEBI" id="CHEBI:61977"/>
        <dbReference type="ChEBI" id="CHEBI:456216"/>
        <dbReference type="EC" id="2.7.11.22"/>
    </reaction>
</comment>
<proteinExistence type="predicted"/>
<keyword evidence="13" id="KW-0175">Coiled coil</keyword>
<sequence length="2157" mass="224091">MTGATAEFQQWEAVLKRREAELAQREVEVARQEVEMRLREAEAAQCREEAARWKEEAARCKEEAASHAAQAAACLDALQAQQSRHRQQSLAVHEVLSQLSSRVAELAEKVDEFDERLGETETVVARIEHHSGERGHDFLGLSQPDDPAPSLAEVPDAPLPVPLPLRSTPEASDKASGSLSGVRVLINAEDVSQPIANASIRQAWIEKQIDLARQFWYDGINFDYELPAQMGSEIARNYTLLVAETRRAFRHLNPHAQVSVDVPWAAFGNDGRDYDYVGLATAADLLFVMSYDMQAQVFSRCVAAANSPLPQVEKGLQQYMDLGIPPQKLVLGVAWYGYDYMCEADARGVSPDPRVDLCPIQPVEYRGCPCSDAAGMQRGFKDLMEVLRSGRNSTGLLWDSLAQSPHFNYVDEADHVHQVWFETPESLRLKYRLAADRGLRGVGSWNLGSLEHRSQGAPSAVSDTQRMWEAVEEFLGDLGSGSYGFVWKCQQRSSGRIVAVKGFKLAHKDKKFLDQAIREVRMLRAAGDHPNVVQLLEAFRSSTGRVYMVFEFVERCLSSELHKRFTCGLPAGQTRLVLWQLLAAVAHLHSKKMLHRDIKPGNLLMTAGGVLKLCDFGFARTTRVEPYKADRFSSYVVTRWYRSPEMLVSDLYSAASDVWSLGCTFAELATGRPLFPGNSSLDQLWRIMRCLGPLPPSQAERFAAAATAAGLPEAPAPPPRGKSLWQRLPELDPQLLEVVKACLKLDPAERPTAAQLMQMPYFFTIPKLILGTPLEQLYSEHVGVGATGHALRTTSGRAAMAAVASPASLASLPVCASAPVRSLGSSAIGLGEVIRSPGTQCYAAAGPTTGNVDVGGEGGGSGAGLVRPRPPSMLLSAVAASMLGEVQPPPGSASTTVPLVSPRDPHGLPHGRESDAGEDGARATETGRGCGRGGARSAPRSPAAPPGRELQRGDTGAKQADQQQAHGQHKREQEQDNEQDQAALRKRRATATAVPTNAAALVKAQDGRAASAGGSVAPGSRDAKAAAARGGMVIEVSGDELGALLSSDSILAAAVASRGAGAAAEGPTQAPQRPTVVDDSCYTAHAGPVSLGSIGARQNCSSGVHLDREQDRRSCAGLLAGDANGPVLAGGGAPGESGIVGRSRSTRAAASGGREVRAGLGPGIGLLDDDDDDELVSNGDGHVSEDDELMEYFAAGPRRVPAAIGAGAVAGGMRRAGSMRGHAGISPVRSGAPSAGGASDHGVARDPQRRGPSEGMHAGVQNVHHGLYGSSSRQRVSVGTSQGTGTGTGSKTGTRRVAALVLGSVGTVSLGRHAAVGGRRTSPSQQGSPSGSTKMRPTVEAFLPSQDASDPLPVLQSPSGAASQTVALPPQPPPMLQPADSAPPPVVLPRPSTTLGTTTSASAEVTAEPLGSLAHADVGHMGVPPMSLTASHSTTVGYALPPLLHSRVSLPASGYGPLGGPLTLMSAGHQRRTISRQGSTVFNQLMYDALPEIGTPGGAPEVPAATPPRRRAVMSGFTPCRAAAARAAATGVPAAAAMAAAMGEAMRSTMELSVAFSPIHVSRQNDMMSPDGEGPQHAGDGDGTAHPRGSATAAAAASARRYVQHHRRHGSSVMLSEADRQGYLPMSSSVAGTDAYMSYSVHAAGQRGPPHGPYHQAHPRAPSFAATSDTGMLLGSSAPNTMGFHSNHYPSHLQARAPRVAGETGASTAVPSGSSGGGQAFPVGTTVAVPIPGVTGRVPMAVGLSAAVAAASGSSGTSTSRGHAYPAMTPVTRSRLASGNMVRVSDNSAAQQRFHLAADDTSQSADLDGMGWNNLGMSPANGAAFPAQPQHAFPHAPPVPPPARARLGRWASGLIDSLPEDREVTGDWRSSAGTGPGQHVGPQEAVEGPIQAFGLYSQEWGLGGADGATMAATAAAAATAAGELRPTYSSDVPAGAVLTQYSSPHSGPWLHAGDSRANRAGAVGGGSGGDGSRHGGSEGSRHGGGEGSRHGVGAAGALLSRGSLRLRSGRSRPRLDPASSSSFGTGSLGTASTSEGELRGPPRPSGPTATPADGRWLPSVYGDGSATSAQPSTRAMESGAAAPHMPYSARAPEISVPSAPAAIGGHATKRGSKATGSGTEADGSRSSGTKWPRAKALLGGRLFSNLVKKFKEQTLDK</sequence>
<feature type="compositionally biased region" description="Basic and acidic residues" evidence="14">
    <location>
        <begin position="1242"/>
        <end position="1252"/>
    </location>
</feature>
<organism evidence="17 18">
    <name type="scientific">Gonium pectorale</name>
    <name type="common">Green alga</name>
    <dbReference type="NCBI Taxonomy" id="33097"/>
    <lineage>
        <taxon>Eukaryota</taxon>
        <taxon>Viridiplantae</taxon>
        <taxon>Chlorophyta</taxon>
        <taxon>core chlorophytes</taxon>
        <taxon>Chlorophyceae</taxon>
        <taxon>CS clade</taxon>
        <taxon>Chlamydomonadales</taxon>
        <taxon>Volvocaceae</taxon>
        <taxon>Gonium</taxon>
    </lineage>
</organism>
<dbReference type="PROSITE" id="PS51910">
    <property type="entry name" value="GH18_2"/>
    <property type="match status" value="1"/>
</dbReference>
<evidence type="ECO:0000256" key="13">
    <source>
        <dbReference type="SAM" id="Coils"/>
    </source>
</evidence>
<evidence type="ECO:0000259" key="15">
    <source>
        <dbReference type="PROSITE" id="PS50011"/>
    </source>
</evidence>
<feature type="domain" description="Protein kinase" evidence="15">
    <location>
        <begin position="472"/>
        <end position="762"/>
    </location>
</feature>
<keyword evidence="3" id="KW-0808">Transferase</keyword>
<evidence type="ECO:0000256" key="7">
    <source>
        <dbReference type="ARBA" id="ARBA00022840"/>
    </source>
</evidence>
<dbReference type="InterPro" id="IPR000719">
    <property type="entry name" value="Prot_kinase_dom"/>
</dbReference>
<dbReference type="GO" id="GO:0009313">
    <property type="term" value="P:oligosaccharide catabolic process"/>
    <property type="evidence" value="ECO:0007669"/>
    <property type="project" value="TreeGrafter"/>
</dbReference>
<keyword evidence="6 12" id="KW-0378">Hydrolase</keyword>
<dbReference type="EC" id="2.7.11.22" evidence="1"/>
<dbReference type="Proteomes" id="UP000075714">
    <property type="component" value="Unassembled WGS sequence"/>
</dbReference>
<dbReference type="InterPro" id="IPR001223">
    <property type="entry name" value="Glyco_hydro18_cat"/>
</dbReference>
<keyword evidence="7 11" id="KW-0067">ATP-binding</keyword>
<dbReference type="FunFam" id="3.30.200.20:FF:000049">
    <property type="entry name" value="cyclin-dependent kinase-like 1 isoform X1"/>
    <property type="match status" value="1"/>
</dbReference>
<evidence type="ECO:0000256" key="12">
    <source>
        <dbReference type="RuleBase" id="RU000489"/>
    </source>
</evidence>
<dbReference type="SUPFAM" id="SSF56112">
    <property type="entry name" value="Protein kinase-like (PK-like)"/>
    <property type="match status" value="1"/>
</dbReference>
<dbReference type="PROSITE" id="PS01095">
    <property type="entry name" value="GH18_1"/>
    <property type="match status" value="1"/>
</dbReference>
<dbReference type="InterPro" id="IPR008271">
    <property type="entry name" value="Ser/Thr_kinase_AS"/>
</dbReference>
<feature type="region of interest" description="Disordered" evidence="14">
    <location>
        <begin position="1312"/>
        <end position="1402"/>
    </location>
</feature>
<dbReference type="SUPFAM" id="SSF51445">
    <property type="entry name" value="(Trans)glycosidases"/>
    <property type="match status" value="1"/>
</dbReference>
<evidence type="ECO:0000259" key="16">
    <source>
        <dbReference type="PROSITE" id="PS51910"/>
    </source>
</evidence>
<dbReference type="Pfam" id="PF00069">
    <property type="entry name" value="Pkinase"/>
    <property type="match status" value="1"/>
</dbReference>
<dbReference type="GO" id="GO:0008061">
    <property type="term" value="F:chitin binding"/>
    <property type="evidence" value="ECO:0007669"/>
    <property type="project" value="InterPro"/>
</dbReference>
<dbReference type="SMART" id="SM00220">
    <property type="entry name" value="S_TKc"/>
    <property type="match status" value="1"/>
</dbReference>
<dbReference type="PROSITE" id="PS00107">
    <property type="entry name" value="PROTEIN_KINASE_ATP"/>
    <property type="match status" value="1"/>
</dbReference>
<feature type="region of interest" description="Disordered" evidence="14">
    <location>
        <begin position="1563"/>
        <end position="1596"/>
    </location>
</feature>
<comment type="catalytic activity">
    <reaction evidence="10">
        <text>L-seryl-[protein] + ATP = O-phospho-L-seryl-[protein] + ADP + H(+)</text>
        <dbReference type="Rhea" id="RHEA:17989"/>
        <dbReference type="Rhea" id="RHEA-COMP:9863"/>
        <dbReference type="Rhea" id="RHEA-COMP:11604"/>
        <dbReference type="ChEBI" id="CHEBI:15378"/>
        <dbReference type="ChEBI" id="CHEBI:29999"/>
        <dbReference type="ChEBI" id="CHEBI:30616"/>
        <dbReference type="ChEBI" id="CHEBI:83421"/>
        <dbReference type="ChEBI" id="CHEBI:456216"/>
        <dbReference type="EC" id="2.7.11.22"/>
    </reaction>
</comment>
<gene>
    <name evidence="17" type="ORF">GPECTOR_17g910</name>
</gene>
<dbReference type="Gene3D" id="3.10.50.10">
    <property type="match status" value="1"/>
</dbReference>
<dbReference type="GO" id="GO:0005524">
    <property type="term" value="F:ATP binding"/>
    <property type="evidence" value="ECO:0007669"/>
    <property type="project" value="UniProtKB-UniRule"/>
</dbReference>
<dbReference type="Gene3D" id="3.30.200.20">
    <property type="entry name" value="Phosphorylase Kinase, domain 1"/>
    <property type="match status" value="1"/>
</dbReference>
<dbReference type="OrthoDB" id="73875at2759"/>
<evidence type="ECO:0000256" key="6">
    <source>
        <dbReference type="ARBA" id="ARBA00022801"/>
    </source>
</evidence>
<feature type="compositionally biased region" description="Pro residues" evidence="14">
    <location>
        <begin position="1369"/>
        <end position="1388"/>
    </location>
</feature>
<feature type="compositionally biased region" description="Low complexity" evidence="14">
    <location>
        <begin position="1319"/>
        <end position="1333"/>
    </location>
</feature>
<dbReference type="PANTHER" id="PTHR46290:SF1">
    <property type="entry name" value="DI-N-ACETYLCHITOBIASE"/>
    <property type="match status" value="1"/>
</dbReference>
<feature type="region of interest" description="Disordered" evidence="14">
    <location>
        <begin position="1126"/>
        <end position="1184"/>
    </location>
</feature>
<feature type="binding site" evidence="11">
    <location>
        <position position="501"/>
    </location>
    <ligand>
        <name>ATP</name>
        <dbReference type="ChEBI" id="CHEBI:30616"/>
    </ligand>
</feature>
<evidence type="ECO:0000256" key="5">
    <source>
        <dbReference type="ARBA" id="ARBA00022777"/>
    </source>
</evidence>
<dbReference type="PROSITE" id="PS00108">
    <property type="entry name" value="PROTEIN_KINASE_ST"/>
    <property type="match status" value="1"/>
</dbReference>
<dbReference type="GO" id="GO:0005615">
    <property type="term" value="C:extracellular space"/>
    <property type="evidence" value="ECO:0007669"/>
    <property type="project" value="TreeGrafter"/>
</dbReference>
<keyword evidence="18" id="KW-1185">Reference proteome</keyword>
<dbReference type="InterPro" id="IPR051887">
    <property type="entry name" value="GH18_Domain-Containing"/>
</dbReference>
<dbReference type="PANTHER" id="PTHR46290">
    <property type="entry name" value="DI-N-ACETYLCHITOBIASE"/>
    <property type="match status" value="1"/>
</dbReference>
<dbReference type="FunFam" id="1.10.510.10:FF:000980">
    <property type="entry name" value="Predicted protein"/>
    <property type="match status" value="1"/>
</dbReference>
<evidence type="ECO:0000256" key="1">
    <source>
        <dbReference type="ARBA" id="ARBA00012425"/>
    </source>
</evidence>
<feature type="coiled-coil region" evidence="13">
    <location>
        <begin position="13"/>
        <end position="70"/>
    </location>
</feature>
<keyword evidence="4 11" id="KW-0547">Nucleotide-binding</keyword>
<feature type="region of interest" description="Disordered" evidence="14">
    <location>
        <begin position="885"/>
        <end position="996"/>
    </location>
</feature>
<dbReference type="GO" id="GO:0004553">
    <property type="term" value="F:hydrolase activity, hydrolyzing O-glycosyl compounds"/>
    <property type="evidence" value="ECO:0007669"/>
    <property type="project" value="InterPro"/>
</dbReference>
<feature type="compositionally biased region" description="Basic and acidic residues" evidence="14">
    <location>
        <begin position="1971"/>
        <end position="1989"/>
    </location>
</feature>
<dbReference type="InterPro" id="IPR017853">
    <property type="entry name" value="GH"/>
</dbReference>
<name>A0A150GKF8_GONPE</name>
<evidence type="ECO:0000256" key="14">
    <source>
        <dbReference type="SAM" id="MobiDB-lite"/>
    </source>
</evidence>
<reference evidence="18" key="1">
    <citation type="journal article" date="2016" name="Nat. Commun.">
        <title>The Gonium pectorale genome demonstrates co-option of cell cycle regulation during the evolution of multicellularity.</title>
        <authorList>
            <person name="Hanschen E.R."/>
            <person name="Marriage T.N."/>
            <person name="Ferris P.J."/>
            <person name="Hamaji T."/>
            <person name="Toyoda A."/>
            <person name="Fujiyama A."/>
            <person name="Neme R."/>
            <person name="Noguchi H."/>
            <person name="Minakuchi Y."/>
            <person name="Suzuki M."/>
            <person name="Kawai-Toyooka H."/>
            <person name="Smith D.R."/>
            <person name="Sparks H."/>
            <person name="Anderson J."/>
            <person name="Bakaric R."/>
            <person name="Luria V."/>
            <person name="Karger A."/>
            <person name="Kirschner M.W."/>
            <person name="Durand P.M."/>
            <person name="Michod R.E."/>
            <person name="Nozaki H."/>
            <person name="Olson B.J."/>
        </authorList>
    </citation>
    <scope>NUCLEOTIDE SEQUENCE [LARGE SCALE GENOMIC DNA]</scope>
    <source>
        <strain evidence="18">NIES-2863</strain>
    </source>
</reference>
<dbReference type="SMART" id="SM00636">
    <property type="entry name" value="Glyco_18"/>
    <property type="match status" value="1"/>
</dbReference>
<dbReference type="EMBL" id="LSYV01000018">
    <property type="protein sequence ID" value="KXZ50271.1"/>
    <property type="molecule type" value="Genomic_DNA"/>
</dbReference>
<evidence type="ECO:0000256" key="2">
    <source>
        <dbReference type="ARBA" id="ARBA00022527"/>
    </source>
</evidence>
<dbReference type="InterPro" id="IPR017441">
    <property type="entry name" value="Protein_kinase_ATP_BS"/>
</dbReference>
<feature type="compositionally biased region" description="Low complexity" evidence="14">
    <location>
        <begin position="1991"/>
        <end position="2006"/>
    </location>
</feature>
<feature type="region of interest" description="Disordered" evidence="14">
    <location>
        <begin position="1860"/>
        <end position="1884"/>
    </location>
</feature>
<dbReference type="InterPro" id="IPR029070">
    <property type="entry name" value="Chitinase_insertion_sf"/>
</dbReference>
<dbReference type="Gene3D" id="1.10.510.10">
    <property type="entry name" value="Transferase(Phosphotransferase) domain 1"/>
    <property type="match status" value="1"/>
</dbReference>